<sequence>MKRLFLLLLLPAIVSLLMANPAVSQDVSIGNRRTFPWISHESKTYFGMQTGLLVYDHLSDVWNATYVGKDAASNRINVLGMDEDILWVGTNGGIANSDVRLGDWITYNIEEGLPSDTVLSLGFEEDYAWVGTPDGAARFDKLTEEWDVYDTTNGLSSNRVNDIAVRTDRVWFCTDKGVSEYDAEYEVWRVHVDETPALTGTIERVHASKGVLWFFGERGVCRYDENTRFWSEYGKDRWKAESVPDQIVAEGDSLWLVAGGRIFLFDPSVDVVSEFEYSSGLGGREVRYMSVELSSIRVATDKGIAKFHRGSKTWKFYGPAQGLVSKDFLTMVRYFGSAFACARDGSISYQKWGEGKWYEREPLKPIEEEVSARLKLTSDEGGTGVILPHDNTLLLKGSTTWNFERFMDEWLDPESRSDLTLSGSITGRRSLSGRYDDTDFEKTVYGLTYRGAQKDLLRKVSLGHGRSEFGRDKLIRSLEIFGVSAEVGYGEKAGRAKKLALSATSGERRSGFDSDFFVGVRKGFDSSIDDVDYVERRCFLLDTAGVWLPVIHGSDEIFLDDRYSENNDANTFLDTMIASVVGDFDRLYPVLDYALDNATGILDFWYPVDSLHVLAVSLRSSVGKREVVVQSDSVRGFALENRYSLPRSMIPTSVSMSIVDTSGVVHPLSEFGLDEDMDGRIDPEYVDFRNGVLAFPERRPFPEEVYTSDVHIYTIHIQHETFLPTYGLSHRRIVRLSETVRLDGAFLERGNDYILDYTSGTLVILKDELIGDRTQVDVTYEYERDSDEQLNMVEVKVNPNDAFRGVIRGIRFDDDEMSLEASDMVHGSMEIRTRTLGMDFRVPVELAKGVDDSLDGIGQKYSVYASGNSLRANASYESYGDDFVSFAPERGRLGMVKDAYGVAAQYDFFDWLVGGVDWGRQAFRPDSGEFEPVWTNAHASFIFSKPRLPAFSLKIGTNTTALDSIDERMRQVGSEISYNISEEEIPNLPVKSLNLSSSFVRTWWDETPGDSSGMYDGGSIRLLSTLFRGVSVGAEYLHRFGKQDSVGRKTSYQTSGSGEVRLSGNIDRIPGLSFYGKTERETKEDPYAGASGRRDGDYDWRDYARIGVYPGVWYGRLSLIDFEYEISKHLSAHLRDASGPFSIRHRFLEAPNDLLDNRYESKTEDFDGRIRPHVTLLLNFSYQKTREMSRVLDSFNGTERDRYEGKAEYIPRYRSTFTLQHGQTRDRYNPLSSRVDYSSSAWWEERWTHWVFTKTGFSHWYAENWEGSVGSAQSSLNPQLSATFRAKKFPLLGNVELSSDLGLRRSTYDSSVTMQYAGGFQLDIKPIHLLRLKTKLDLGYVDGLSTILLINVTG</sequence>
<accession>A0A523XQZ0</accession>
<feature type="signal peptide" evidence="1">
    <location>
        <begin position="1"/>
        <end position="24"/>
    </location>
</feature>
<evidence type="ECO:0000256" key="1">
    <source>
        <dbReference type="SAM" id="SignalP"/>
    </source>
</evidence>
<dbReference type="Proteomes" id="UP000315534">
    <property type="component" value="Unassembled WGS sequence"/>
</dbReference>
<feature type="non-terminal residue" evidence="2">
    <location>
        <position position="1354"/>
    </location>
</feature>
<reference evidence="2 3" key="1">
    <citation type="submission" date="2019-03" db="EMBL/GenBank/DDBJ databases">
        <title>Metabolic potential of uncultured bacteria and archaea associated with petroleum seepage in deep-sea sediments.</title>
        <authorList>
            <person name="Dong X."/>
            <person name="Hubert C."/>
        </authorList>
    </citation>
    <scope>NUCLEOTIDE SEQUENCE [LARGE SCALE GENOMIC DNA]</scope>
    <source>
        <strain evidence="2">E29_bin36</strain>
    </source>
</reference>
<protein>
    <submittedName>
        <fullName evidence="2">Uncharacterized protein</fullName>
    </submittedName>
</protein>
<evidence type="ECO:0000313" key="3">
    <source>
        <dbReference type="Proteomes" id="UP000315534"/>
    </source>
</evidence>
<organism evidence="2 3">
    <name type="scientific">candidate division TA06 bacterium</name>
    <dbReference type="NCBI Taxonomy" id="2250710"/>
    <lineage>
        <taxon>Bacteria</taxon>
        <taxon>Bacteria division TA06</taxon>
    </lineage>
</organism>
<keyword evidence="1" id="KW-0732">Signal</keyword>
<dbReference type="InterPro" id="IPR015943">
    <property type="entry name" value="WD40/YVTN_repeat-like_dom_sf"/>
</dbReference>
<dbReference type="EMBL" id="SOIP01000210">
    <property type="protein sequence ID" value="TET81718.1"/>
    <property type="molecule type" value="Genomic_DNA"/>
</dbReference>
<gene>
    <name evidence="2" type="ORF">E3J38_03395</name>
</gene>
<name>A0A523XQZ0_UNCT6</name>
<proteinExistence type="predicted"/>
<feature type="chain" id="PRO_5022188050" evidence="1">
    <location>
        <begin position="25"/>
        <end position="1354"/>
    </location>
</feature>
<comment type="caution">
    <text evidence="2">The sequence shown here is derived from an EMBL/GenBank/DDBJ whole genome shotgun (WGS) entry which is preliminary data.</text>
</comment>
<evidence type="ECO:0000313" key="2">
    <source>
        <dbReference type="EMBL" id="TET81718.1"/>
    </source>
</evidence>
<dbReference type="Gene3D" id="2.130.10.10">
    <property type="entry name" value="YVTN repeat-like/Quinoprotein amine dehydrogenase"/>
    <property type="match status" value="2"/>
</dbReference>